<dbReference type="EC" id="2.8.1.7" evidence="3"/>
<dbReference type="SUPFAM" id="SSF53383">
    <property type="entry name" value="PLP-dependent transferases"/>
    <property type="match status" value="1"/>
</dbReference>
<organism evidence="12 13">
    <name type="scientific">Mucilaginibacter yixingensis</name>
    <dbReference type="NCBI Taxonomy" id="1295612"/>
    <lineage>
        <taxon>Bacteria</taxon>
        <taxon>Pseudomonadati</taxon>
        <taxon>Bacteroidota</taxon>
        <taxon>Sphingobacteriia</taxon>
        <taxon>Sphingobacteriales</taxon>
        <taxon>Sphingobacteriaceae</taxon>
        <taxon>Mucilaginibacter</taxon>
    </lineage>
</organism>
<dbReference type="PANTHER" id="PTHR11601">
    <property type="entry name" value="CYSTEINE DESULFURYLASE FAMILY MEMBER"/>
    <property type="match status" value="1"/>
</dbReference>
<dbReference type="InterPro" id="IPR000192">
    <property type="entry name" value="Aminotrans_V_dom"/>
</dbReference>
<dbReference type="PROSITE" id="PS00595">
    <property type="entry name" value="AA_TRANSFER_CLASS_5"/>
    <property type="match status" value="1"/>
</dbReference>
<keyword evidence="13" id="KW-1185">Reference proteome</keyword>
<dbReference type="Gene3D" id="3.90.1150.10">
    <property type="entry name" value="Aspartate Aminotransferase, domain 1"/>
    <property type="match status" value="1"/>
</dbReference>
<reference evidence="12 13" key="1">
    <citation type="submission" date="2018-04" db="EMBL/GenBank/DDBJ databases">
        <title>Genomic Encyclopedia of Archaeal and Bacterial Type Strains, Phase II (KMG-II): from individual species to whole genera.</title>
        <authorList>
            <person name="Goeker M."/>
        </authorList>
    </citation>
    <scope>NUCLEOTIDE SEQUENCE [LARGE SCALE GENOMIC DNA]</scope>
    <source>
        <strain evidence="12 13">DSM 26809</strain>
    </source>
</reference>
<evidence type="ECO:0000313" key="12">
    <source>
        <dbReference type="EMBL" id="PTR01327.1"/>
    </source>
</evidence>
<dbReference type="AlphaFoldDB" id="A0A2T5JFX4"/>
<evidence type="ECO:0000256" key="1">
    <source>
        <dbReference type="ARBA" id="ARBA00001933"/>
    </source>
</evidence>
<keyword evidence="8" id="KW-0411">Iron-sulfur</keyword>
<dbReference type="Proteomes" id="UP000244168">
    <property type="component" value="Unassembled WGS sequence"/>
</dbReference>
<evidence type="ECO:0000256" key="3">
    <source>
        <dbReference type="ARBA" id="ARBA00012239"/>
    </source>
</evidence>
<feature type="domain" description="Aminotransferase class V" evidence="11">
    <location>
        <begin position="32"/>
        <end position="394"/>
    </location>
</feature>
<evidence type="ECO:0000259" key="11">
    <source>
        <dbReference type="Pfam" id="PF00266"/>
    </source>
</evidence>
<protein>
    <recommendedName>
        <fullName evidence="3">cysteine desulfurase</fullName>
        <ecNumber evidence="3">2.8.1.7</ecNumber>
    </recommendedName>
</protein>
<dbReference type="GO" id="GO:0051536">
    <property type="term" value="F:iron-sulfur cluster binding"/>
    <property type="evidence" value="ECO:0007669"/>
    <property type="project" value="UniProtKB-KW"/>
</dbReference>
<proteinExistence type="inferred from homology"/>
<accession>A0A2T5JFX4</accession>
<dbReference type="InterPro" id="IPR015421">
    <property type="entry name" value="PyrdxlP-dep_Trfase_major"/>
</dbReference>
<evidence type="ECO:0000256" key="2">
    <source>
        <dbReference type="ARBA" id="ARBA00006490"/>
    </source>
</evidence>
<dbReference type="Gene3D" id="1.10.260.50">
    <property type="match status" value="1"/>
</dbReference>
<dbReference type="InterPro" id="IPR020578">
    <property type="entry name" value="Aminotrans_V_PyrdxlP_BS"/>
</dbReference>
<dbReference type="Pfam" id="PF00266">
    <property type="entry name" value="Aminotran_5"/>
    <property type="match status" value="1"/>
</dbReference>
<dbReference type="EMBL" id="QAOQ01000001">
    <property type="protein sequence ID" value="PTR01327.1"/>
    <property type="molecule type" value="Genomic_DNA"/>
</dbReference>
<dbReference type="InterPro" id="IPR015422">
    <property type="entry name" value="PyrdxlP-dep_Trfase_small"/>
</dbReference>
<evidence type="ECO:0000256" key="4">
    <source>
        <dbReference type="ARBA" id="ARBA00022679"/>
    </source>
</evidence>
<evidence type="ECO:0000256" key="9">
    <source>
        <dbReference type="ARBA" id="ARBA00050776"/>
    </source>
</evidence>
<dbReference type="InterPro" id="IPR016454">
    <property type="entry name" value="Cysteine_dSase"/>
</dbReference>
<dbReference type="InterPro" id="IPR015424">
    <property type="entry name" value="PyrdxlP-dep_Trfase"/>
</dbReference>
<gene>
    <name evidence="12" type="ORF">C8P68_101561</name>
</gene>
<dbReference type="GO" id="GO:0046872">
    <property type="term" value="F:metal ion binding"/>
    <property type="evidence" value="ECO:0007669"/>
    <property type="project" value="UniProtKB-KW"/>
</dbReference>
<name>A0A2T5JFX4_9SPHI</name>
<dbReference type="Gene3D" id="3.40.640.10">
    <property type="entry name" value="Type I PLP-dependent aspartate aminotransferase-like (Major domain)"/>
    <property type="match status" value="1"/>
</dbReference>
<dbReference type="PIRSF" id="PIRSF005572">
    <property type="entry name" value="NifS"/>
    <property type="match status" value="1"/>
</dbReference>
<comment type="caution">
    <text evidence="12">The sequence shown here is derived from an EMBL/GenBank/DDBJ whole genome shotgun (WGS) entry which is preliminary data.</text>
</comment>
<dbReference type="PANTHER" id="PTHR11601:SF34">
    <property type="entry name" value="CYSTEINE DESULFURASE"/>
    <property type="match status" value="1"/>
</dbReference>
<evidence type="ECO:0000256" key="7">
    <source>
        <dbReference type="ARBA" id="ARBA00023004"/>
    </source>
</evidence>
<evidence type="ECO:0000256" key="10">
    <source>
        <dbReference type="RuleBase" id="RU004504"/>
    </source>
</evidence>
<keyword evidence="5" id="KW-0479">Metal-binding</keyword>
<comment type="catalytic activity">
    <reaction evidence="9">
        <text>(sulfur carrier)-H + L-cysteine = (sulfur carrier)-SH + L-alanine</text>
        <dbReference type="Rhea" id="RHEA:43892"/>
        <dbReference type="Rhea" id="RHEA-COMP:14737"/>
        <dbReference type="Rhea" id="RHEA-COMP:14739"/>
        <dbReference type="ChEBI" id="CHEBI:29917"/>
        <dbReference type="ChEBI" id="CHEBI:35235"/>
        <dbReference type="ChEBI" id="CHEBI:57972"/>
        <dbReference type="ChEBI" id="CHEBI:64428"/>
        <dbReference type="EC" id="2.8.1.7"/>
    </reaction>
</comment>
<keyword evidence="7" id="KW-0408">Iron</keyword>
<evidence type="ECO:0000256" key="6">
    <source>
        <dbReference type="ARBA" id="ARBA00022898"/>
    </source>
</evidence>
<evidence type="ECO:0000256" key="5">
    <source>
        <dbReference type="ARBA" id="ARBA00022723"/>
    </source>
</evidence>
<keyword evidence="4" id="KW-0808">Transferase</keyword>
<dbReference type="GO" id="GO:0031071">
    <property type="term" value="F:cysteine desulfurase activity"/>
    <property type="evidence" value="ECO:0007669"/>
    <property type="project" value="UniProtKB-EC"/>
</dbReference>
<sequence length="408" mass="45055">MMTGICLHHINFVEIYSFLHSFKIHSLEMPRVYLDNAATTPVDPEVLKEMYKVMESCYGNPSSIHGHGREARSLIEKARKTVALLLRTSPAEIFFTSGGTEADNMAIRCGIIDLGIKHAITSKLEHHAVIHTLEAMEKTGAITLSFVDVDHKGNISYEHLEQLLQSHDRTFVSLMHANNEIGTMTDIERVGDICEQYNAIFHCDTVQTMGHFVHDLSKLKVHFITCAAHKFHGPKGVGFIYVNHKVKINPMIYGGAQERNMRGGTENIYGIVGLAKALEICYAEMEQHREYIQGLKSYMKEQLEAQVPGIGFNGETDADKSLYTVLNVAFPELDLGDMLLFNLDIAGISASGGSACSSGTNIGSHVLTAIGASPSRPSVRFSFSKFNTKEDIDYAVAKVKDICTVNAL</sequence>
<evidence type="ECO:0000256" key="8">
    <source>
        <dbReference type="ARBA" id="ARBA00023014"/>
    </source>
</evidence>
<comment type="cofactor">
    <cofactor evidence="1 10">
        <name>pyridoxal 5'-phosphate</name>
        <dbReference type="ChEBI" id="CHEBI:597326"/>
    </cofactor>
</comment>
<keyword evidence="6" id="KW-0663">Pyridoxal phosphate</keyword>
<evidence type="ECO:0000313" key="13">
    <source>
        <dbReference type="Proteomes" id="UP000244168"/>
    </source>
</evidence>
<comment type="similarity">
    <text evidence="2">Belongs to the class-V pyridoxal-phosphate-dependent aminotransferase family. NifS/IscS subfamily.</text>
</comment>